<dbReference type="PROSITE" id="PS51384">
    <property type="entry name" value="FAD_FR"/>
    <property type="match status" value="1"/>
</dbReference>
<keyword evidence="3" id="KW-1185">Reference proteome</keyword>
<evidence type="ECO:0000313" key="2">
    <source>
        <dbReference type="EMBL" id="MUN55175.1"/>
    </source>
</evidence>
<dbReference type="CDD" id="cd06193">
    <property type="entry name" value="siderophore_interacting"/>
    <property type="match status" value="1"/>
</dbReference>
<feature type="domain" description="FAD-binding FR-type" evidence="1">
    <location>
        <begin position="6"/>
        <end position="160"/>
    </location>
</feature>
<evidence type="ECO:0000313" key="3">
    <source>
        <dbReference type="Proteomes" id="UP000462152"/>
    </source>
</evidence>
<sequence>MSKIPMELFQVEVTAAKKLSRDFVRISLASEQLSRLAAPAGDGNEQVLDSYIKLFIPHPDRTDPVVPDLHDAWRKEWFAASPEERGGWIRTYTLRDSRPWTSAEGKNGVEIDVDFVLHPPEGTDEEGQSPAMGPGASWASSARVGDGLSFIGPPRDGQLWAMWKPEQADTVIVCADETAVPAAMSVLRTLPTGCKARFLLEVPEGNGDLVEHAEPLLARARENSDVELHWLERGEDGVRGALTLQALREILELEPKEEDADSPLGVRLPAEEFVWQTADHPGSTYVYLAGEASVVRAARRVCANEAGIPKSSISFMGYWKAGHAES</sequence>
<dbReference type="PANTHER" id="PTHR30157">
    <property type="entry name" value="FERRIC REDUCTASE, NADPH-DEPENDENT"/>
    <property type="match status" value="1"/>
</dbReference>
<dbReference type="GO" id="GO:0016491">
    <property type="term" value="F:oxidoreductase activity"/>
    <property type="evidence" value="ECO:0007669"/>
    <property type="project" value="InterPro"/>
</dbReference>
<dbReference type="AlphaFoldDB" id="A0A7K1LJ09"/>
<gene>
    <name evidence="2" type="ORF">GMA10_08115</name>
</gene>
<dbReference type="Gene3D" id="3.40.50.80">
    <property type="entry name" value="Nucleotide-binding domain of ferredoxin-NADP reductase (FNR) module"/>
    <property type="match status" value="1"/>
</dbReference>
<name>A0A7K1LJ09_9MICC</name>
<dbReference type="EMBL" id="WOGT01000004">
    <property type="protein sequence ID" value="MUN55175.1"/>
    <property type="molecule type" value="Genomic_DNA"/>
</dbReference>
<dbReference type="Gene3D" id="2.40.30.10">
    <property type="entry name" value="Translation factors"/>
    <property type="match status" value="1"/>
</dbReference>
<dbReference type="InterPro" id="IPR013113">
    <property type="entry name" value="SIP_FAD-bd"/>
</dbReference>
<dbReference type="Proteomes" id="UP000462152">
    <property type="component" value="Unassembled WGS sequence"/>
</dbReference>
<dbReference type="SUPFAM" id="SSF63380">
    <property type="entry name" value="Riboflavin synthase domain-like"/>
    <property type="match status" value="1"/>
</dbReference>
<dbReference type="InterPro" id="IPR017938">
    <property type="entry name" value="Riboflavin_synthase-like_b-brl"/>
</dbReference>
<accession>A0A7K1LJ09</accession>
<organism evidence="2 3">
    <name type="scientific">Rothia koreensis</name>
    <dbReference type="NCBI Taxonomy" id="592378"/>
    <lineage>
        <taxon>Bacteria</taxon>
        <taxon>Bacillati</taxon>
        <taxon>Actinomycetota</taxon>
        <taxon>Actinomycetes</taxon>
        <taxon>Micrococcales</taxon>
        <taxon>Micrococcaceae</taxon>
        <taxon>Rothia</taxon>
    </lineage>
</organism>
<comment type="caution">
    <text evidence="2">The sequence shown here is derived from an EMBL/GenBank/DDBJ whole genome shotgun (WGS) entry which is preliminary data.</text>
</comment>
<reference evidence="2 3" key="1">
    <citation type="submission" date="2019-12" db="EMBL/GenBank/DDBJ databases">
        <authorList>
            <person name="Li J."/>
            <person name="Shi Y."/>
            <person name="Xu G."/>
            <person name="Xiao D."/>
            <person name="Ran X."/>
        </authorList>
    </citation>
    <scope>NUCLEOTIDE SEQUENCE [LARGE SCALE GENOMIC DNA]</scope>
    <source>
        <strain evidence="2 3">JCM 15915</strain>
    </source>
</reference>
<dbReference type="OrthoDB" id="3291337at2"/>
<dbReference type="InterPro" id="IPR007037">
    <property type="entry name" value="SIP_rossman_dom"/>
</dbReference>
<proteinExistence type="predicted"/>
<protein>
    <recommendedName>
        <fullName evidence="1">FAD-binding FR-type domain-containing protein</fullName>
    </recommendedName>
</protein>
<dbReference type="InterPro" id="IPR039374">
    <property type="entry name" value="SIP_fam"/>
</dbReference>
<dbReference type="InterPro" id="IPR039261">
    <property type="entry name" value="FNR_nucleotide-bd"/>
</dbReference>
<dbReference type="PANTHER" id="PTHR30157:SF0">
    <property type="entry name" value="NADPH-DEPENDENT FERRIC-CHELATE REDUCTASE"/>
    <property type="match status" value="1"/>
</dbReference>
<dbReference type="Pfam" id="PF04954">
    <property type="entry name" value="SIP"/>
    <property type="match status" value="1"/>
</dbReference>
<dbReference type="InterPro" id="IPR017927">
    <property type="entry name" value="FAD-bd_FR_type"/>
</dbReference>
<evidence type="ECO:0000259" key="1">
    <source>
        <dbReference type="PROSITE" id="PS51384"/>
    </source>
</evidence>
<dbReference type="RefSeq" id="WP_129314576.1">
    <property type="nucleotide sequence ID" value="NZ_NOIQ01000002.1"/>
</dbReference>
<dbReference type="Pfam" id="PF08021">
    <property type="entry name" value="FAD_binding_9"/>
    <property type="match status" value="1"/>
</dbReference>